<name>A0A4Y2GVR6_ARAVE</name>
<organism evidence="1 2">
    <name type="scientific">Araneus ventricosus</name>
    <name type="common">Orbweaver spider</name>
    <name type="synonym">Epeira ventricosa</name>
    <dbReference type="NCBI Taxonomy" id="182803"/>
    <lineage>
        <taxon>Eukaryota</taxon>
        <taxon>Metazoa</taxon>
        <taxon>Ecdysozoa</taxon>
        <taxon>Arthropoda</taxon>
        <taxon>Chelicerata</taxon>
        <taxon>Arachnida</taxon>
        <taxon>Araneae</taxon>
        <taxon>Araneomorphae</taxon>
        <taxon>Entelegynae</taxon>
        <taxon>Araneoidea</taxon>
        <taxon>Araneidae</taxon>
        <taxon>Araneus</taxon>
    </lineage>
</organism>
<dbReference type="Proteomes" id="UP000499080">
    <property type="component" value="Unassembled WGS sequence"/>
</dbReference>
<comment type="caution">
    <text evidence="1">The sequence shown here is derived from an EMBL/GenBank/DDBJ whole genome shotgun (WGS) entry which is preliminary data.</text>
</comment>
<dbReference type="AlphaFoldDB" id="A0A4Y2GVR6"/>
<evidence type="ECO:0000313" key="1">
    <source>
        <dbReference type="EMBL" id="GBM57613.1"/>
    </source>
</evidence>
<proteinExistence type="predicted"/>
<accession>A0A4Y2GVR6</accession>
<keyword evidence="2" id="KW-1185">Reference proteome</keyword>
<protein>
    <submittedName>
        <fullName evidence="1">Uncharacterized protein</fullName>
    </submittedName>
</protein>
<evidence type="ECO:0000313" key="2">
    <source>
        <dbReference type="Proteomes" id="UP000499080"/>
    </source>
</evidence>
<gene>
    <name evidence="1" type="ORF">AVEN_216359_1</name>
</gene>
<dbReference type="EMBL" id="BGPR01001600">
    <property type="protein sequence ID" value="GBM57613.1"/>
    <property type="molecule type" value="Genomic_DNA"/>
</dbReference>
<reference evidence="1 2" key="1">
    <citation type="journal article" date="2019" name="Sci. Rep.">
        <title>Orb-weaving spider Araneus ventricosus genome elucidates the spidroin gene catalogue.</title>
        <authorList>
            <person name="Kono N."/>
            <person name="Nakamura H."/>
            <person name="Ohtoshi R."/>
            <person name="Moran D.A.P."/>
            <person name="Shinohara A."/>
            <person name="Yoshida Y."/>
            <person name="Fujiwara M."/>
            <person name="Mori M."/>
            <person name="Tomita M."/>
            <person name="Arakawa K."/>
        </authorList>
    </citation>
    <scope>NUCLEOTIDE SEQUENCE [LARGE SCALE GENOMIC DNA]</scope>
</reference>
<sequence>MKELARLGVHKWGRQPSSSDSTCLLREGLGREAVLAIRTRPQYSFLLQRLSFSEKPVCFGRSGAVFTVTPILGKSKPTGACSKERRFSASENRQYWFVIT</sequence>